<feature type="compositionally biased region" description="Polar residues" evidence="10">
    <location>
        <begin position="377"/>
        <end position="401"/>
    </location>
</feature>
<comment type="subcellular location">
    <subcellularLocation>
        <location evidence="1">Nucleus</location>
    </subcellularLocation>
</comment>
<comment type="similarity">
    <text evidence="2">Belongs to the EAF family.</text>
</comment>
<evidence type="ECO:0000256" key="5">
    <source>
        <dbReference type="ARBA" id="ARBA00023015"/>
    </source>
</evidence>
<evidence type="ECO:0000256" key="9">
    <source>
        <dbReference type="ARBA" id="ARBA00025617"/>
    </source>
</evidence>
<evidence type="ECO:0000256" key="7">
    <source>
        <dbReference type="ARBA" id="ARBA00023163"/>
    </source>
</evidence>
<comment type="function">
    <text evidence="9">Promotes transcriptional elongation by Su(Tpl)/ELL. Essential for development.</text>
</comment>
<feature type="compositionally biased region" description="Basic residues" evidence="10">
    <location>
        <begin position="240"/>
        <end position="258"/>
    </location>
</feature>
<gene>
    <name evidence="12" type="ORF">V1478_012971</name>
</gene>
<reference evidence="12 13" key="1">
    <citation type="journal article" date="2024" name="Ann. Entomol. Soc. Am.">
        <title>Genomic analyses of the southern and eastern yellowjacket wasps (Hymenoptera: Vespidae) reveal evolutionary signatures of social life.</title>
        <authorList>
            <person name="Catto M.A."/>
            <person name="Caine P.B."/>
            <person name="Orr S.E."/>
            <person name="Hunt B.G."/>
            <person name="Goodisman M.A.D."/>
        </authorList>
    </citation>
    <scope>NUCLEOTIDE SEQUENCE [LARGE SCALE GENOMIC DNA]</scope>
    <source>
        <strain evidence="12">233</strain>
        <tissue evidence="12">Head and thorax</tissue>
    </source>
</reference>
<feature type="compositionally biased region" description="Low complexity" evidence="10">
    <location>
        <begin position="358"/>
        <end position="369"/>
    </location>
</feature>
<dbReference type="GO" id="GO:0005654">
    <property type="term" value="C:nucleoplasm"/>
    <property type="evidence" value="ECO:0007669"/>
    <property type="project" value="UniProtKB-ARBA"/>
</dbReference>
<sequence length="419" mass="45960">QRDWWRRICILANSVMPMTTLRHRIIIFMIHHILNRFIKFLAGPCRDNFTFSRNFPIVLIGKIDTKLGQWDFSLSQIRGIETMKSIPSIAEHNTRSARYSMAERLGLGPEVRELKLGPSFTNNKSTAFHTLKYDFKPASVDVSKMARVDVGANNTMTVTVPHLDGAGIPHTVFKGSQRPYHKECVLIIDRVTGEITLEKLSANVQVKKTRTEPKSQIHLGTSTTNISINRPITPVETKKSPTHGRPTNKAKVVNRKKRDPVVQLHSKQSSPVQISPYHGKSPPNSISDSLPMQSSTAQSTLASLPMISSENDDFPLISPMSSFVAGQSTNSTRISPIMNTRPPVQAPTAADSDEEALSDSSSGSSSSDSSDSDSDTENVSVPTATNGHSNGTTLSPTSLMPNNLLNEDLQLSESESDSD</sequence>
<name>A0ABD2A9I8_VESSQ</name>
<feature type="domain" description="Transcription elongation factor Eaf N-terminal" evidence="11">
    <location>
        <begin position="113"/>
        <end position="211"/>
    </location>
</feature>
<keyword evidence="5" id="KW-0805">Transcription regulation</keyword>
<evidence type="ECO:0000256" key="2">
    <source>
        <dbReference type="ARBA" id="ARBA00007798"/>
    </source>
</evidence>
<evidence type="ECO:0000256" key="3">
    <source>
        <dbReference type="ARBA" id="ARBA00021452"/>
    </source>
</evidence>
<protein>
    <recommendedName>
        <fullName evidence="3">Ell-associated factor Eaf</fullName>
    </recommendedName>
</protein>
<evidence type="ECO:0000259" key="11">
    <source>
        <dbReference type="Pfam" id="PF09816"/>
    </source>
</evidence>
<keyword evidence="8" id="KW-0539">Nucleus</keyword>
<dbReference type="EMBL" id="JAUDFV010000153">
    <property type="protein sequence ID" value="KAL2717271.1"/>
    <property type="molecule type" value="Genomic_DNA"/>
</dbReference>
<comment type="caution">
    <text evidence="12">The sequence shown here is derived from an EMBL/GenBank/DDBJ whole genome shotgun (WGS) entry which is preliminary data.</text>
</comment>
<dbReference type="InterPro" id="IPR019194">
    <property type="entry name" value="Tscrpt_elong_fac_Eaf_N"/>
</dbReference>
<feature type="compositionally biased region" description="Polar residues" evidence="10">
    <location>
        <begin position="282"/>
        <end position="298"/>
    </location>
</feature>
<keyword evidence="6" id="KW-0010">Activator</keyword>
<evidence type="ECO:0000256" key="6">
    <source>
        <dbReference type="ARBA" id="ARBA00023159"/>
    </source>
</evidence>
<dbReference type="AlphaFoldDB" id="A0ABD2A9I8"/>
<proteinExistence type="inferred from homology"/>
<evidence type="ECO:0000256" key="10">
    <source>
        <dbReference type="SAM" id="MobiDB-lite"/>
    </source>
</evidence>
<feature type="region of interest" description="Disordered" evidence="10">
    <location>
        <begin position="332"/>
        <end position="419"/>
    </location>
</feature>
<evidence type="ECO:0000313" key="12">
    <source>
        <dbReference type="EMBL" id="KAL2717271.1"/>
    </source>
</evidence>
<dbReference type="Pfam" id="PF09816">
    <property type="entry name" value="EAF"/>
    <property type="match status" value="1"/>
</dbReference>
<accession>A0ABD2A9I8</accession>
<feature type="region of interest" description="Disordered" evidence="10">
    <location>
        <begin position="232"/>
        <end position="298"/>
    </location>
</feature>
<keyword evidence="7" id="KW-0804">Transcription</keyword>
<keyword evidence="4" id="KW-0597">Phosphoprotein</keyword>
<dbReference type="Proteomes" id="UP001607302">
    <property type="component" value="Unassembled WGS sequence"/>
</dbReference>
<dbReference type="PANTHER" id="PTHR15970">
    <property type="entry name" value="ELL-ASSOCIATED FACTOR EAF"/>
    <property type="match status" value="1"/>
</dbReference>
<dbReference type="InterPro" id="IPR027093">
    <property type="entry name" value="EAF_fam"/>
</dbReference>
<feature type="non-terminal residue" evidence="12">
    <location>
        <position position="1"/>
    </location>
</feature>
<evidence type="ECO:0000313" key="13">
    <source>
        <dbReference type="Proteomes" id="UP001607302"/>
    </source>
</evidence>
<dbReference type="PANTHER" id="PTHR15970:SF2">
    <property type="entry name" value="ELL-ASSOCIATED FACTOR EAF"/>
    <property type="match status" value="1"/>
</dbReference>
<evidence type="ECO:0000256" key="8">
    <source>
        <dbReference type="ARBA" id="ARBA00023242"/>
    </source>
</evidence>
<keyword evidence="13" id="KW-1185">Reference proteome</keyword>
<evidence type="ECO:0000256" key="4">
    <source>
        <dbReference type="ARBA" id="ARBA00022553"/>
    </source>
</evidence>
<feature type="compositionally biased region" description="Low complexity" evidence="10">
    <location>
        <begin position="402"/>
        <end position="413"/>
    </location>
</feature>
<organism evidence="12 13">
    <name type="scientific">Vespula squamosa</name>
    <name type="common">Southern yellow jacket</name>
    <name type="synonym">Wasp</name>
    <dbReference type="NCBI Taxonomy" id="30214"/>
    <lineage>
        <taxon>Eukaryota</taxon>
        <taxon>Metazoa</taxon>
        <taxon>Ecdysozoa</taxon>
        <taxon>Arthropoda</taxon>
        <taxon>Hexapoda</taxon>
        <taxon>Insecta</taxon>
        <taxon>Pterygota</taxon>
        <taxon>Neoptera</taxon>
        <taxon>Endopterygota</taxon>
        <taxon>Hymenoptera</taxon>
        <taxon>Apocrita</taxon>
        <taxon>Aculeata</taxon>
        <taxon>Vespoidea</taxon>
        <taxon>Vespidae</taxon>
        <taxon>Vespinae</taxon>
        <taxon>Vespula</taxon>
    </lineage>
</organism>
<evidence type="ECO:0000256" key="1">
    <source>
        <dbReference type="ARBA" id="ARBA00004123"/>
    </source>
</evidence>